<dbReference type="InterPro" id="IPR003439">
    <property type="entry name" value="ABC_transporter-like_ATP-bd"/>
</dbReference>
<proteinExistence type="predicted"/>
<evidence type="ECO:0000256" key="3">
    <source>
        <dbReference type="ARBA" id="ARBA00022741"/>
    </source>
</evidence>
<feature type="transmembrane region" description="Helical" evidence="7">
    <location>
        <begin position="168"/>
        <end position="188"/>
    </location>
</feature>
<evidence type="ECO:0000256" key="2">
    <source>
        <dbReference type="ARBA" id="ARBA00022692"/>
    </source>
</evidence>
<dbReference type="InterPro" id="IPR003593">
    <property type="entry name" value="AAA+_ATPase"/>
</dbReference>
<comment type="caution">
    <text evidence="10">The sequence shown here is derived from an EMBL/GenBank/DDBJ whole genome shotgun (WGS) entry which is preliminary data.</text>
</comment>
<protein>
    <submittedName>
        <fullName evidence="10">ABC transporter</fullName>
    </submittedName>
</protein>
<feature type="transmembrane region" description="Helical" evidence="7">
    <location>
        <begin position="29"/>
        <end position="51"/>
    </location>
</feature>
<keyword evidence="11" id="KW-1185">Reference proteome</keyword>
<dbReference type="Gene3D" id="3.40.50.300">
    <property type="entry name" value="P-loop containing nucleotide triphosphate hydrolases"/>
    <property type="match status" value="1"/>
</dbReference>
<evidence type="ECO:0000256" key="5">
    <source>
        <dbReference type="ARBA" id="ARBA00022989"/>
    </source>
</evidence>
<dbReference type="Proteomes" id="UP000242616">
    <property type="component" value="Unassembled WGS sequence"/>
</dbReference>
<gene>
    <name evidence="10" type="ORF">XJ44_08455</name>
</gene>
<dbReference type="CDD" id="cd07346">
    <property type="entry name" value="ABC_6TM_exporters"/>
    <property type="match status" value="1"/>
</dbReference>
<dbReference type="PANTHER" id="PTHR43394:SF1">
    <property type="entry name" value="ATP-BINDING CASSETTE SUB-FAMILY B MEMBER 10, MITOCHONDRIAL"/>
    <property type="match status" value="1"/>
</dbReference>
<keyword evidence="5 7" id="KW-1133">Transmembrane helix</keyword>
<dbReference type="SMART" id="SM00382">
    <property type="entry name" value="AAA"/>
    <property type="match status" value="1"/>
</dbReference>
<organism evidence="10 11">
    <name type="scientific">Thermosipho affectus</name>
    <dbReference type="NCBI Taxonomy" id="660294"/>
    <lineage>
        <taxon>Bacteria</taxon>
        <taxon>Thermotogati</taxon>
        <taxon>Thermotogota</taxon>
        <taxon>Thermotogae</taxon>
        <taxon>Thermotogales</taxon>
        <taxon>Fervidobacteriaceae</taxon>
        <taxon>Thermosipho</taxon>
    </lineage>
</organism>
<dbReference type="InterPro" id="IPR036640">
    <property type="entry name" value="ABC1_TM_sf"/>
</dbReference>
<dbReference type="SUPFAM" id="SSF90123">
    <property type="entry name" value="ABC transporter transmembrane region"/>
    <property type="match status" value="1"/>
</dbReference>
<evidence type="ECO:0000256" key="6">
    <source>
        <dbReference type="ARBA" id="ARBA00023136"/>
    </source>
</evidence>
<dbReference type="InterPro" id="IPR011527">
    <property type="entry name" value="ABC1_TM_dom"/>
</dbReference>
<name>A0ABX3IIL0_9BACT</name>
<dbReference type="SUPFAM" id="SSF52540">
    <property type="entry name" value="P-loop containing nucleoside triphosphate hydrolases"/>
    <property type="match status" value="1"/>
</dbReference>
<dbReference type="PROSITE" id="PS50929">
    <property type="entry name" value="ABC_TM1F"/>
    <property type="match status" value="1"/>
</dbReference>
<dbReference type="RefSeq" id="WP_077198725.1">
    <property type="nucleotide sequence ID" value="NZ_LBFC01000023.1"/>
</dbReference>
<keyword evidence="3" id="KW-0547">Nucleotide-binding</keyword>
<dbReference type="InterPro" id="IPR039421">
    <property type="entry name" value="Type_1_exporter"/>
</dbReference>
<evidence type="ECO:0000256" key="4">
    <source>
        <dbReference type="ARBA" id="ARBA00022840"/>
    </source>
</evidence>
<evidence type="ECO:0000259" key="9">
    <source>
        <dbReference type="PROSITE" id="PS50929"/>
    </source>
</evidence>
<keyword evidence="6 7" id="KW-0472">Membrane</keyword>
<dbReference type="Pfam" id="PF00664">
    <property type="entry name" value="ABC_membrane"/>
    <property type="match status" value="1"/>
</dbReference>
<comment type="subcellular location">
    <subcellularLocation>
        <location evidence="1">Cell membrane</location>
        <topology evidence="1">Multi-pass membrane protein</topology>
    </subcellularLocation>
</comment>
<dbReference type="Pfam" id="PF00005">
    <property type="entry name" value="ABC_tran"/>
    <property type="match status" value="1"/>
</dbReference>
<feature type="domain" description="ABC transmembrane type-1" evidence="9">
    <location>
        <begin position="38"/>
        <end position="309"/>
    </location>
</feature>
<feature type="domain" description="ABC transporter" evidence="8">
    <location>
        <begin position="339"/>
        <end position="569"/>
    </location>
</feature>
<feature type="transmembrane region" description="Helical" evidence="7">
    <location>
        <begin position="63"/>
        <end position="88"/>
    </location>
</feature>
<dbReference type="Gene3D" id="1.20.1560.10">
    <property type="entry name" value="ABC transporter type 1, transmembrane domain"/>
    <property type="match status" value="1"/>
</dbReference>
<evidence type="ECO:0000256" key="1">
    <source>
        <dbReference type="ARBA" id="ARBA00004651"/>
    </source>
</evidence>
<evidence type="ECO:0000313" key="11">
    <source>
        <dbReference type="Proteomes" id="UP000242616"/>
    </source>
</evidence>
<evidence type="ECO:0000313" key="10">
    <source>
        <dbReference type="EMBL" id="ONN26488.1"/>
    </source>
</evidence>
<evidence type="ECO:0000256" key="7">
    <source>
        <dbReference type="SAM" id="Phobius"/>
    </source>
</evidence>
<accession>A0ABX3IIL0</accession>
<dbReference type="EMBL" id="LBFC01000023">
    <property type="protein sequence ID" value="ONN26488.1"/>
    <property type="molecule type" value="Genomic_DNA"/>
</dbReference>
<dbReference type="InterPro" id="IPR027417">
    <property type="entry name" value="P-loop_NTPase"/>
</dbReference>
<evidence type="ECO:0000259" key="8">
    <source>
        <dbReference type="PROSITE" id="PS50893"/>
    </source>
</evidence>
<sequence length="573" mass="65534">MKLFSILSNKEVKELLDYTKKYVSYQKTIFILAPILLIVGSISPFLVRFLFDNIIQNAYFSKLPLFVLLFIFVKGAERFLSVIVNYNFRKCGNLIVRDEQTSFVKKILRLPVRTISGNNTGDILSRATSDIPVFSQVVSTAMPGIVLNVISLVVFSGILIYLSWQLAIVVFATIPFYNLSINSFNRLLKNFSKLEREKNSEVIEGIRERIEGALTIKRFGKFDYFVSSLKEKIDDWVKISNKYNLFMQSIEDFLVFIKDICPIIVLSFGGYLVMKGNITLGTLVGFYSFMNWIYEPIRVLSHFFVSLQSSTPVFKRIKEVYEMKEETSGKETIKNVDEIEFKGVDFSYNSNYVLKKLNFKVTSGERVAIAGLSGSGKSTMLSLMTRFYEPTNGSILINKKDIKRYTLESLRKNIIVVKQNDFLFNMSVKENIILDGNFSEEEFIKAVKIARVDKFVNELENGYKTLIGERGKKLSDGQRQRIAIARAIIRKPQVLVLDEATSGIDSKTEEEIFENLFKLDMTIVIVSHRLSTIKKAGKIFIIENGQFICDGTHEELLNKCSKYKQIIQAQLIG</sequence>
<dbReference type="PROSITE" id="PS50893">
    <property type="entry name" value="ABC_TRANSPORTER_2"/>
    <property type="match status" value="1"/>
</dbReference>
<dbReference type="PANTHER" id="PTHR43394">
    <property type="entry name" value="ATP-DEPENDENT PERMEASE MDL1, MITOCHONDRIAL"/>
    <property type="match status" value="1"/>
</dbReference>
<reference evidence="10 11" key="1">
    <citation type="submission" date="2015-06" db="EMBL/GenBank/DDBJ databases">
        <title>Genome sequencing of Thermotogales isolates from hydrothermal vents.</title>
        <authorList>
            <person name="Haverkamp T.H."/>
            <person name="Kublanov I.V."/>
            <person name="Nesbo C.L."/>
        </authorList>
    </citation>
    <scope>NUCLEOTIDE SEQUENCE [LARGE SCALE GENOMIC DNA]</scope>
    <source>
        <strain evidence="11">ik275mar</strain>
    </source>
</reference>
<keyword evidence="4" id="KW-0067">ATP-binding</keyword>
<keyword evidence="2 7" id="KW-0812">Transmembrane</keyword>